<dbReference type="EMBL" id="LR721753">
    <property type="protein sequence ID" value="VVV07007.1"/>
    <property type="molecule type" value="Genomic_DNA"/>
</dbReference>
<proteinExistence type="inferred from homology"/>
<protein>
    <submittedName>
        <fullName evidence="3">Twitching mobility protein</fullName>
    </submittedName>
</protein>
<evidence type="ECO:0000313" key="3">
    <source>
        <dbReference type="EMBL" id="VVV07007.1"/>
    </source>
</evidence>
<organism evidence="3">
    <name type="scientific">Aliivibrio wodanis</name>
    <dbReference type="NCBI Taxonomy" id="80852"/>
    <lineage>
        <taxon>Bacteria</taxon>
        <taxon>Pseudomonadati</taxon>
        <taxon>Pseudomonadota</taxon>
        <taxon>Gammaproteobacteria</taxon>
        <taxon>Vibrionales</taxon>
        <taxon>Vibrionaceae</taxon>
        <taxon>Aliivibrio</taxon>
    </lineage>
</organism>
<keyword evidence="3" id="KW-0614">Plasmid</keyword>
<dbReference type="GO" id="GO:0016887">
    <property type="term" value="F:ATP hydrolysis activity"/>
    <property type="evidence" value="ECO:0007669"/>
    <property type="project" value="InterPro"/>
</dbReference>
<comment type="similarity">
    <text evidence="1">Belongs to the GSP E family.</text>
</comment>
<dbReference type="PANTHER" id="PTHR30486:SF6">
    <property type="entry name" value="TYPE IV PILUS RETRACTATION ATPASE PILT"/>
    <property type="match status" value="1"/>
</dbReference>
<evidence type="ECO:0000259" key="2">
    <source>
        <dbReference type="Pfam" id="PF00437"/>
    </source>
</evidence>
<dbReference type="AlphaFoldDB" id="A0A5Q4ZYR9"/>
<dbReference type="PANTHER" id="PTHR30486">
    <property type="entry name" value="TWITCHING MOTILITY PROTEIN PILT"/>
    <property type="match status" value="1"/>
</dbReference>
<name>A0A5Q4ZYR9_9GAMM</name>
<sequence length="388" mass="43457">MSNVDVDNNNWKPRNVFRMESISDHTAQDLLEHCLNEGYRDVYLQSNDYIRGKKGTDYVLITNNKITHKEIIELAGQISSKGQVNQVTLGKSSGGRKIISLKENQNKIRSFRYSISQISQGMQKGLDVAIRPIAEYAPTVQDVELEAEFINHVKKIWKGLVLIIGATGEGKTSTLAALIREILEKPSNKRILEFARPPEFDYSNLKIHPSNSICHHEIFESETSGGDLVSYDEANAMAMRKGADWFAVGEMTEPESFRSAIILANTGHIVSSTLHANSVSAGFARVYRMFPSHERDEVLYGLINEGEVFASQKLVNRVGGGLIAIREFFINTPEAKHILKKCDSLQSIIETVDAIMFEQGTTFRQRASFLLESGQISQQTHDNFMVSV</sequence>
<dbReference type="Gene3D" id="3.40.50.300">
    <property type="entry name" value="P-loop containing nucleotide triphosphate hydrolases"/>
    <property type="match status" value="1"/>
</dbReference>
<dbReference type="SUPFAM" id="SSF52540">
    <property type="entry name" value="P-loop containing nucleoside triphosphate hydrolases"/>
    <property type="match status" value="1"/>
</dbReference>
<dbReference type="InterPro" id="IPR001482">
    <property type="entry name" value="T2SS/T4SS_dom"/>
</dbReference>
<accession>A0A5Q4ZYR9</accession>
<dbReference type="RefSeq" id="WP_192957891.1">
    <property type="nucleotide sequence ID" value="NZ_LR721753.1"/>
</dbReference>
<dbReference type="Pfam" id="PF00437">
    <property type="entry name" value="T2SSE"/>
    <property type="match status" value="1"/>
</dbReference>
<feature type="domain" description="Bacterial type II secretion system protein E" evidence="2">
    <location>
        <begin position="148"/>
        <end position="316"/>
    </location>
</feature>
<geneLocation type="plasmid" evidence="3">
    <name>pAWOD_2</name>
</geneLocation>
<reference evidence="3" key="1">
    <citation type="submission" date="2019-09" db="EMBL/GenBank/DDBJ databases">
        <authorList>
            <person name="Hjerde E."/>
        </authorList>
    </citation>
    <scope>NUCLEOTIDE SEQUENCE [LARGE SCALE GENOMIC DNA]</scope>
    <source>
        <strain evidence="3">06/09/160</strain>
        <plasmid evidence="3">pAWOD_2</plasmid>
    </source>
</reference>
<dbReference type="InterPro" id="IPR027417">
    <property type="entry name" value="P-loop_NTPase"/>
</dbReference>
<dbReference type="InterPro" id="IPR050921">
    <property type="entry name" value="T4SS_GSP_E_ATPase"/>
</dbReference>
<evidence type="ECO:0000256" key="1">
    <source>
        <dbReference type="ARBA" id="ARBA00006611"/>
    </source>
</evidence>
<gene>
    <name evidence="3" type="primary">pilT_3</name>
    <name evidence="3" type="ORF">AW0309160_04501</name>
</gene>